<reference evidence="1 2" key="1">
    <citation type="submission" date="2019-04" db="EMBL/GenBank/DDBJ databases">
        <authorList>
            <person name="Feng G."/>
            <person name="Zhang J."/>
            <person name="Zhu H."/>
        </authorList>
    </citation>
    <scope>NUCLEOTIDE SEQUENCE [LARGE SCALE GENOMIC DNA]</scope>
    <source>
        <strain evidence="1 2">9PBR-1</strain>
    </source>
</reference>
<proteinExistence type="predicted"/>
<evidence type="ECO:0000313" key="1">
    <source>
        <dbReference type="EMBL" id="TGE22823.1"/>
    </source>
</evidence>
<dbReference type="AlphaFoldDB" id="A0A4Z0Q0Y8"/>
<dbReference type="Proteomes" id="UP000298471">
    <property type="component" value="Unassembled WGS sequence"/>
</dbReference>
<sequence>MAASLVLADGSRLPLGAEERVGLTVQANNLLKVNSVQSDYSSTLTVADTPEVRAALEQAQHGPALTQLPYQLLPCTLEAGSLEVLPNAVAIVEQHEAGKGFQAQVVGGNEPFYAAIQDKKLQELSFPESTEHDWLHAQAVTGAAHTSWEQGYVYDLYDRGKGGPAEGDKLHLFTDDVFPSVYVRAVWEQLFAESGYHWAGPLPELFDRLLLPTTVMAGYGEEFRKARKLRAGIGPGNAQYGNAYEGREESVFTVPYDSVDAKYAYADPTAKGVYNPVTRSWKALEPCYINASALTNVIIDSPYGSGRAQLFFYMGSKELTGGTLIESKKNGGHTTVSPSVNLNRFLLQAGDELHVRIKLSPGEGLLAKWGFEAFNSAVYAVNGTVLTLDNFTVEVLPDFPPGGRIRLQDLLPDLSQQDFVKAIIGLFGLTQQTDPYTRTVRFTPTGPALAAALSQAPDWQPRIDADEPAPRLFHLPGVAQQNWFRWKKDETNPDGASELGNGFLACNDTTLERTRDALTLPWAATAISESGLLLLPTYKVREGEVSVEIVYDEKRRPFFRRRGTAVVTPVYDKQTPAPRLVVQGFQTRTVTLEDGQSSAVIQPRVSTFAGLDFAADLLPTYYQHLRAVYARPLILKPSVRLSAQQVMDFSQLQPVWLEKEGSYFYCNKIDNWEEADASTPVELLRLTF</sequence>
<dbReference type="OrthoDB" id="859288at2"/>
<comment type="caution">
    <text evidence="1">The sequence shown here is derived from an EMBL/GenBank/DDBJ whole genome shotgun (WGS) entry which is preliminary data.</text>
</comment>
<organism evidence="1 2">
    <name type="scientific">Hymenobacter metallicola</name>
    <dbReference type="NCBI Taxonomy" id="2563114"/>
    <lineage>
        <taxon>Bacteria</taxon>
        <taxon>Pseudomonadati</taxon>
        <taxon>Bacteroidota</taxon>
        <taxon>Cytophagia</taxon>
        <taxon>Cytophagales</taxon>
        <taxon>Hymenobacteraceae</taxon>
        <taxon>Hymenobacter</taxon>
    </lineage>
</organism>
<name>A0A4Z0Q0Y8_9BACT</name>
<dbReference type="RefSeq" id="WP_135397614.1">
    <property type="nucleotide sequence ID" value="NZ_SRMB01000005.1"/>
</dbReference>
<protein>
    <submittedName>
        <fullName evidence="1">Uncharacterized protein</fullName>
    </submittedName>
</protein>
<accession>A0A4Z0Q0Y8</accession>
<keyword evidence="2" id="KW-1185">Reference proteome</keyword>
<evidence type="ECO:0000313" key="2">
    <source>
        <dbReference type="Proteomes" id="UP000298471"/>
    </source>
</evidence>
<dbReference type="EMBL" id="SRMB01000005">
    <property type="protein sequence ID" value="TGE22823.1"/>
    <property type="molecule type" value="Genomic_DNA"/>
</dbReference>
<gene>
    <name evidence="1" type="ORF">E5K02_20880</name>
</gene>